<feature type="transmembrane region" description="Helical" evidence="11">
    <location>
        <begin position="283"/>
        <end position="304"/>
    </location>
</feature>
<keyword evidence="7 9" id="KW-0807">Transducer</keyword>
<dbReference type="SUPFAM" id="SSF103190">
    <property type="entry name" value="Sensory domain-like"/>
    <property type="match status" value="1"/>
</dbReference>
<dbReference type="AlphaFoldDB" id="A0A840UEP5"/>
<keyword evidence="15" id="KW-1185">Reference proteome</keyword>
<feature type="domain" description="Methyl-accepting transducer" evidence="12">
    <location>
        <begin position="376"/>
        <end position="612"/>
    </location>
</feature>
<evidence type="ECO:0000256" key="2">
    <source>
        <dbReference type="ARBA" id="ARBA00022475"/>
    </source>
</evidence>
<evidence type="ECO:0000256" key="3">
    <source>
        <dbReference type="ARBA" id="ARBA00022500"/>
    </source>
</evidence>
<comment type="caution">
    <text evidence="14">The sequence shown here is derived from an EMBL/GenBank/DDBJ whole genome shotgun (WGS) entry which is preliminary data.</text>
</comment>
<evidence type="ECO:0000256" key="7">
    <source>
        <dbReference type="ARBA" id="ARBA00023224"/>
    </source>
</evidence>
<keyword evidence="10" id="KW-0175">Coiled coil</keyword>
<dbReference type="SMART" id="SM00283">
    <property type="entry name" value="MA"/>
    <property type="match status" value="1"/>
</dbReference>
<reference evidence="14 15" key="1">
    <citation type="submission" date="2020-08" db="EMBL/GenBank/DDBJ databases">
        <title>Genomic Encyclopedia of Type Strains, Phase IV (KMG-IV): sequencing the most valuable type-strain genomes for metagenomic binning, comparative biology and taxonomic classification.</title>
        <authorList>
            <person name="Goeker M."/>
        </authorList>
    </citation>
    <scope>NUCLEOTIDE SEQUENCE [LARGE SCALE GENOMIC DNA]</scope>
    <source>
        <strain evidence="14 15">DSM 24661</strain>
    </source>
</reference>
<dbReference type="SUPFAM" id="SSF58104">
    <property type="entry name" value="Methyl-accepting chemotaxis protein (MCP) signaling domain"/>
    <property type="match status" value="1"/>
</dbReference>
<evidence type="ECO:0000259" key="12">
    <source>
        <dbReference type="PROSITE" id="PS50111"/>
    </source>
</evidence>
<feature type="coiled-coil region" evidence="10">
    <location>
        <begin position="513"/>
        <end position="544"/>
    </location>
</feature>
<evidence type="ECO:0000259" key="13">
    <source>
        <dbReference type="PROSITE" id="PS50885"/>
    </source>
</evidence>
<dbReference type="GO" id="GO:0006935">
    <property type="term" value="P:chemotaxis"/>
    <property type="evidence" value="ECO:0007669"/>
    <property type="project" value="UniProtKB-KW"/>
</dbReference>
<dbReference type="CDD" id="cd18773">
    <property type="entry name" value="PDC1_HK_sensor"/>
    <property type="match status" value="1"/>
</dbReference>
<evidence type="ECO:0000256" key="8">
    <source>
        <dbReference type="ARBA" id="ARBA00029447"/>
    </source>
</evidence>
<feature type="transmembrane region" description="Helical" evidence="11">
    <location>
        <begin position="7"/>
        <end position="29"/>
    </location>
</feature>
<keyword evidence="2" id="KW-1003">Cell membrane</keyword>
<proteinExistence type="inferred from homology"/>
<evidence type="ECO:0000256" key="5">
    <source>
        <dbReference type="ARBA" id="ARBA00022989"/>
    </source>
</evidence>
<comment type="similarity">
    <text evidence="8">Belongs to the methyl-accepting chemotaxis (MCP) protein family.</text>
</comment>
<evidence type="ECO:0000256" key="6">
    <source>
        <dbReference type="ARBA" id="ARBA00023136"/>
    </source>
</evidence>
<evidence type="ECO:0000256" key="9">
    <source>
        <dbReference type="PROSITE-ProRule" id="PRU00284"/>
    </source>
</evidence>
<dbReference type="Pfam" id="PF00015">
    <property type="entry name" value="MCPsignal"/>
    <property type="match status" value="1"/>
</dbReference>
<dbReference type="PANTHER" id="PTHR32089:SF112">
    <property type="entry name" value="LYSOZYME-LIKE PROTEIN-RELATED"/>
    <property type="match status" value="1"/>
</dbReference>
<dbReference type="Proteomes" id="UP000559117">
    <property type="component" value="Unassembled WGS sequence"/>
</dbReference>
<dbReference type="Gene3D" id="6.10.340.10">
    <property type="match status" value="1"/>
</dbReference>
<dbReference type="CDD" id="cd12912">
    <property type="entry name" value="PDC2_MCP_like"/>
    <property type="match status" value="1"/>
</dbReference>
<name>A0A840UEP5_9FIRM</name>
<keyword evidence="5 11" id="KW-1133">Transmembrane helix</keyword>
<dbReference type="SMART" id="SM00304">
    <property type="entry name" value="HAMP"/>
    <property type="match status" value="3"/>
</dbReference>
<feature type="domain" description="HAMP" evidence="13">
    <location>
        <begin position="305"/>
        <end position="357"/>
    </location>
</feature>
<sequence>MNLKRKMTLIISVLMALIVIIISAVAYFYTERMLKTQIETHAKEVVIANSNKLDGWLASKAAVLTATSATINQLTLNSPITFPMVSGFKSADDNISDLYFGNAADGSIVDGSGWTPPADFDARTRSWYKDAVTAGKLTFGEPYLDGVTKKIALPICMPVKDSNGQLRGVLSEDVLIDTVLKTVNAIKPFEGSFAFLINNKGTLMAYPDEKIINKDIKSIDSIKPLTAALNATNFTNQKSGLTTYTINGQELLLIYEKIPSTQWVLGINIPTSVAYAPLNTLKWIFVIGTIIALLLVVFITGLLAKKFTDPIAVLANHVEKISNGDFTEKIETISNDEIGLLGNSFNTMREQLITLIKKIQEHSEHIAASSEELTASAHQTVDSANQVADSITNVAGGISRQTTATDQVSQTVNAMTTTIEKIVSDSIKVADESSKVANYANDSSANVDLMVKNMSEIETSVQNSTNVIIQLGEQSKKIGQITETISSIASQTNLLALNAAIEAARAGEQGKGFAVVAEEVRKLAEEVQQAAQEISEEILRVQQDTQTAVTTMTSGNEKVKSGVDSVNVVSENLKSIASLIHTSSSGIKNIHSSLKIIADHSENLNHATKDIDRESKTNTDESQMVSAAAEEQLAAMDEIATASQSLAQMAQELQQAIGVFKI</sequence>
<evidence type="ECO:0000256" key="11">
    <source>
        <dbReference type="SAM" id="Phobius"/>
    </source>
</evidence>
<dbReference type="PROSITE" id="PS50885">
    <property type="entry name" value="HAMP"/>
    <property type="match status" value="1"/>
</dbReference>
<organism evidence="14 15">
    <name type="scientific">Pectinatus brassicae</name>
    <dbReference type="NCBI Taxonomy" id="862415"/>
    <lineage>
        <taxon>Bacteria</taxon>
        <taxon>Bacillati</taxon>
        <taxon>Bacillota</taxon>
        <taxon>Negativicutes</taxon>
        <taxon>Selenomonadales</taxon>
        <taxon>Selenomonadaceae</taxon>
        <taxon>Pectinatus</taxon>
    </lineage>
</organism>
<keyword evidence="4 11" id="KW-0812">Transmembrane</keyword>
<dbReference type="Gene3D" id="1.10.287.950">
    <property type="entry name" value="Methyl-accepting chemotaxis protein"/>
    <property type="match status" value="1"/>
</dbReference>
<keyword evidence="3" id="KW-0145">Chemotaxis</keyword>
<dbReference type="Pfam" id="PF00672">
    <property type="entry name" value="HAMP"/>
    <property type="match status" value="1"/>
</dbReference>
<accession>A0A840UEP5</accession>
<dbReference type="CDD" id="cd06225">
    <property type="entry name" value="HAMP"/>
    <property type="match status" value="1"/>
</dbReference>
<dbReference type="Pfam" id="PF02743">
    <property type="entry name" value="dCache_1"/>
    <property type="match status" value="1"/>
</dbReference>
<dbReference type="PANTHER" id="PTHR32089">
    <property type="entry name" value="METHYL-ACCEPTING CHEMOTAXIS PROTEIN MCPB"/>
    <property type="match status" value="1"/>
</dbReference>
<protein>
    <submittedName>
        <fullName evidence="14">Methyl-accepting chemotaxis protein</fullName>
    </submittedName>
</protein>
<dbReference type="InterPro" id="IPR029151">
    <property type="entry name" value="Sensor-like_sf"/>
</dbReference>
<dbReference type="PROSITE" id="PS50111">
    <property type="entry name" value="CHEMOTAXIS_TRANSDUC_2"/>
    <property type="match status" value="1"/>
</dbReference>
<evidence type="ECO:0000256" key="1">
    <source>
        <dbReference type="ARBA" id="ARBA00004651"/>
    </source>
</evidence>
<evidence type="ECO:0000256" key="4">
    <source>
        <dbReference type="ARBA" id="ARBA00022692"/>
    </source>
</evidence>
<dbReference type="RefSeq" id="WP_183860909.1">
    <property type="nucleotide sequence ID" value="NZ_JACHFH010000014.1"/>
</dbReference>
<dbReference type="GO" id="GO:0005886">
    <property type="term" value="C:plasma membrane"/>
    <property type="evidence" value="ECO:0007669"/>
    <property type="project" value="UniProtKB-SubCell"/>
</dbReference>
<evidence type="ECO:0000313" key="15">
    <source>
        <dbReference type="Proteomes" id="UP000559117"/>
    </source>
</evidence>
<dbReference type="CDD" id="cd11386">
    <property type="entry name" value="MCP_signal"/>
    <property type="match status" value="1"/>
</dbReference>
<evidence type="ECO:0000313" key="14">
    <source>
        <dbReference type="EMBL" id="MBB5336191.1"/>
    </source>
</evidence>
<dbReference type="Gene3D" id="3.30.450.20">
    <property type="entry name" value="PAS domain"/>
    <property type="match status" value="2"/>
</dbReference>
<dbReference type="GO" id="GO:0007165">
    <property type="term" value="P:signal transduction"/>
    <property type="evidence" value="ECO:0007669"/>
    <property type="project" value="UniProtKB-KW"/>
</dbReference>
<comment type="subcellular location">
    <subcellularLocation>
        <location evidence="1">Cell membrane</location>
        <topology evidence="1">Multi-pass membrane protein</topology>
    </subcellularLocation>
</comment>
<dbReference type="InterPro" id="IPR033479">
    <property type="entry name" value="dCache_1"/>
</dbReference>
<dbReference type="InterPro" id="IPR004089">
    <property type="entry name" value="MCPsignal_dom"/>
</dbReference>
<keyword evidence="6 11" id="KW-0472">Membrane</keyword>
<evidence type="ECO:0000256" key="10">
    <source>
        <dbReference type="SAM" id="Coils"/>
    </source>
</evidence>
<dbReference type="InterPro" id="IPR003660">
    <property type="entry name" value="HAMP_dom"/>
</dbReference>
<gene>
    <name evidence="14" type="ORF">HNR32_001339</name>
</gene>
<dbReference type="EMBL" id="JACHFH010000014">
    <property type="protein sequence ID" value="MBB5336191.1"/>
    <property type="molecule type" value="Genomic_DNA"/>
</dbReference>